<evidence type="ECO:0000313" key="1">
    <source>
        <dbReference type="EMBL" id="EYB99886.1"/>
    </source>
</evidence>
<dbReference type="EMBL" id="JARK01001455">
    <property type="protein sequence ID" value="EYB99886.1"/>
    <property type="molecule type" value="Genomic_DNA"/>
</dbReference>
<organism evidence="1 2">
    <name type="scientific">Ancylostoma ceylanicum</name>
    <dbReference type="NCBI Taxonomy" id="53326"/>
    <lineage>
        <taxon>Eukaryota</taxon>
        <taxon>Metazoa</taxon>
        <taxon>Ecdysozoa</taxon>
        <taxon>Nematoda</taxon>
        <taxon>Chromadorea</taxon>
        <taxon>Rhabditida</taxon>
        <taxon>Rhabditina</taxon>
        <taxon>Rhabditomorpha</taxon>
        <taxon>Strongyloidea</taxon>
        <taxon>Ancylostomatidae</taxon>
        <taxon>Ancylostomatinae</taxon>
        <taxon>Ancylostoma</taxon>
    </lineage>
</organism>
<gene>
    <name evidence="1" type="primary">Acey_s0119.g821</name>
    <name evidence="1" type="ORF">Y032_0119g821</name>
</gene>
<evidence type="ECO:0000313" key="2">
    <source>
        <dbReference type="Proteomes" id="UP000024635"/>
    </source>
</evidence>
<reference evidence="2" key="1">
    <citation type="journal article" date="2015" name="Nat. Genet.">
        <title>The genome and transcriptome of the zoonotic hookworm Ancylostoma ceylanicum identify infection-specific gene families.</title>
        <authorList>
            <person name="Schwarz E.M."/>
            <person name="Hu Y."/>
            <person name="Antoshechkin I."/>
            <person name="Miller M.M."/>
            <person name="Sternberg P.W."/>
            <person name="Aroian R.V."/>
        </authorList>
    </citation>
    <scope>NUCLEOTIDE SEQUENCE</scope>
    <source>
        <strain evidence="2">HY135</strain>
    </source>
</reference>
<protein>
    <submittedName>
        <fullName evidence="1">Uncharacterized protein</fullName>
    </submittedName>
</protein>
<accession>A0A016TB49</accession>
<dbReference type="Proteomes" id="UP000024635">
    <property type="component" value="Unassembled WGS sequence"/>
</dbReference>
<dbReference type="AlphaFoldDB" id="A0A016TB49"/>
<comment type="caution">
    <text evidence="1">The sequence shown here is derived from an EMBL/GenBank/DDBJ whole genome shotgun (WGS) entry which is preliminary data.</text>
</comment>
<proteinExistence type="predicted"/>
<keyword evidence="2" id="KW-1185">Reference proteome</keyword>
<sequence>MIEDGQRSCKEQSGVQEAELKQTGSSFSKWNELTVWNSQGTDIVRHTHDYEKNTLSIFTARIVYGIAAKERTYGCTVTILCGTTVACQLSKMFFRRITIKAVKDMAQKTEEYRRVKMMESAPEPFRRLARLKQPTSFSKLSPVRGKISVSAAFEVECRSPLLE</sequence>
<name>A0A016TB49_9BILA</name>